<dbReference type="Proteomes" id="UP000325797">
    <property type="component" value="Chromosome"/>
</dbReference>
<evidence type="ECO:0000313" key="2">
    <source>
        <dbReference type="EMBL" id="QEX23578.1"/>
    </source>
</evidence>
<dbReference type="RefSeq" id="WP_191909082.1">
    <property type="nucleotide sequence ID" value="NZ_CP042582.1"/>
</dbReference>
<dbReference type="EMBL" id="CP042582">
    <property type="protein sequence ID" value="QEX23578.1"/>
    <property type="molecule type" value="Genomic_DNA"/>
</dbReference>
<accession>A0A5J6N0Q5</accession>
<keyword evidence="3" id="KW-1185">Reference proteome</keyword>
<gene>
    <name evidence="2" type="ORF">FRZ61_35160</name>
</gene>
<name>A0A5J6N0Q5_9PROT</name>
<evidence type="ECO:0000259" key="1">
    <source>
        <dbReference type="Pfam" id="PF13577"/>
    </source>
</evidence>
<reference evidence="2 3" key="1">
    <citation type="submission" date="2019-08" db="EMBL/GenBank/DDBJ databases">
        <title>Hyperibacter terrae gen. nov., sp. nov. and Hyperibacter viscosus sp. nov., two new members in the family Rhodospirillaceae isolated from the rhizosphere of Hypericum perforatum.</title>
        <authorList>
            <person name="Noviana Z."/>
        </authorList>
    </citation>
    <scope>NUCLEOTIDE SEQUENCE [LARGE SCALE GENOMIC DNA]</scope>
    <source>
        <strain evidence="2 3">R5959</strain>
    </source>
</reference>
<organism evidence="2 3">
    <name type="scientific">Hypericibacter adhaerens</name>
    <dbReference type="NCBI Taxonomy" id="2602016"/>
    <lineage>
        <taxon>Bacteria</taxon>
        <taxon>Pseudomonadati</taxon>
        <taxon>Pseudomonadota</taxon>
        <taxon>Alphaproteobacteria</taxon>
        <taxon>Rhodospirillales</taxon>
        <taxon>Dongiaceae</taxon>
        <taxon>Hypericibacter</taxon>
    </lineage>
</organism>
<dbReference type="Gene3D" id="3.10.450.50">
    <property type="match status" value="1"/>
</dbReference>
<evidence type="ECO:0000313" key="3">
    <source>
        <dbReference type="Proteomes" id="UP000325797"/>
    </source>
</evidence>
<dbReference type="AlphaFoldDB" id="A0A5J6N0Q5"/>
<dbReference type="Pfam" id="PF13577">
    <property type="entry name" value="SnoaL_4"/>
    <property type="match status" value="1"/>
</dbReference>
<dbReference type="InterPro" id="IPR037401">
    <property type="entry name" value="SnoaL-like"/>
</dbReference>
<protein>
    <recommendedName>
        <fullName evidence="1">SnoaL-like domain-containing protein</fullName>
    </recommendedName>
</protein>
<dbReference type="KEGG" id="hadh:FRZ61_35160"/>
<feature type="domain" description="SnoaL-like" evidence="1">
    <location>
        <begin position="12"/>
        <end position="133"/>
    </location>
</feature>
<sequence length="145" mass="16582">MTEEDIVQRLARLEDIEALRQLKYRYCAAADDNYDADAVAALFMEDGVWDSGELGRYEGRAAIRTTFTSVKFSVDRACHYCLNPVIEVSGDRAVCGWYLWLVKVGRDGRSTASAGRYLDHCRRIEGRWYFERLTLTMKPLPPFAA</sequence>
<dbReference type="InterPro" id="IPR032710">
    <property type="entry name" value="NTF2-like_dom_sf"/>
</dbReference>
<proteinExistence type="predicted"/>
<dbReference type="SUPFAM" id="SSF54427">
    <property type="entry name" value="NTF2-like"/>
    <property type="match status" value="1"/>
</dbReference>